<dbReference type="PROSITE" id="PS50048">
    <property type="entry name" value="ZN2_CY6_FUNGAL_2"/>
    <property type="match status" value="1"/>
</dbReference>
<dbReference type="GO" id="GO:0045944">
    <property type="term" value="P:positive regulation of transcription by RNA polymerase II"/>
    <property type="evidence" value="ECO:0007669"/>
    <property type="project" value="TreeGrafter"/>
</dbReference>
<comment type="caution">
    <text evidence="7">The sequence shown here is derived from an EMBL/GenBank/DDBJ whole genome shotgun (WGS) entry which is preliminary data.</text>
</comment>
<evidence type="ECO:0000256" key="5">
    <source>
        <dbReference type="ARBA" id="ARBA00023242"/>
    </source>
</evidence>
<evidence type="ECO:0000256" key="3">
    <source>
        <dbReference type="ARBA" id="ARBA00023125"/>
    </source>
</evidence>
<gene>
    <name evidence="7" type="ORF">FE257_004789</name>
</gene>
<dbReference type="Pfam" id="PF11951">
    <property type="entry name" value="Fungal_trans_2"/>
    <property type="match status" value="1"/>
</dbReference>
<dbReference type="AlphaFoldDB" id="A0AAD4CR91"/>
<dbReference type="CDD" id="cd00067">
    <property type="entry name" value="GAL4"/>
    <property type="match status" value="1"/>
</dbReference>
<reference evidence="7" key="2">
    <citation type="submission" date="2020-02" db="EMBL/GenBank/DDBJ databases">
        <authorList>
            <person name="Gilchrist C.L.M."/>
            <person name="Chooi Y.-H."/>
        </authorList>
    </citation>
    <scope>NUCLEOTIDE SEQUENCE</scope>
    <source>
        <strain evidence="7">MST-FP2251</strain>
    </source>
</reference>
<dbReference type="GO" id="GO:0000981">
    <property type="term" value="F:DNA-binding transcription factor activity, RNA polymerase II-specific"/>
    <property type="evidence" value="ECO:0007669"/>
    <property type="project" value="InterPro"/>
</dbReference>
<dbReference type="Pfam" id="PF00172">
    <property type="entry name" value="Zn_clus"/>
    <property type="match status" value="1"/>
</dbReference>
<dbReference type="EMBL" id="VCAU01000020">
    <property type="protein sequence ID" value="KAF9891225.1"/>
    <property type="molecule type" value="Genomic_DNA"/>
</dbReference>
<accession>A0AAD4CR91</accession>
<keyword evidence="8" id="KW-1185">Reference proteome</keyword>
<sequence length="485" mass="55319">MSRKFKVRFAPALPVQDNCQLPPQPRVQLQEHRRSRSGCRDCRRRHVKCDETFPVCLRCQKRGTPCQAVQPPPKRWEMEVPSLFSSNITKTRSTKHTSLLHHWCQRASQIMVLDPDLNPFSFALVQYFDSSPSLLHTVLSISAGHQHFFQTDGLGTCLEERSVALAHLRQEIDTLTETDHIKAFMCIFMLGVSTPWIDEQQCQFGREHLTGARTLINLIIASPTFADNTEAKHALGTYLYWDMACSFLLEPGQQLPSNNSPEIYTAMQKTVGIFHPIMGYTVELMYLLGNLGRYCRTVVDLGIRDETMEHAFEEQLLAWEPSRENHELGLLADSLKHHGLINLYRICGRPSSGVRDDDVLFEEEDVTTLSDDHLLDTIDDFVTDEIIRQYAIRTVQDLTAISTTNWHINLQGIPLLTAGSELTAADTEERALVVERFNALYSVNRIPANLLVIELVEELWEARDAGVTFSWLQLMLQKGWRLMLG</sequence>
<dbReference type="InterPro" id="IPR001138">
    <property type="entry name" value="Zn2Cys6_DnaBD"/>
</dbReference>
<evidence type="ECO:0000313" key="7">
    <source>
        <dbReference type="EMBL" id="KAF9891225.1"/>
    </source>
</evidence>
<dbReference type="GO" id="GO:0000976">
    <property type="term" value="F:transcription cis-regulatory region binding"/>
    <property type="evidence" value="ECO:0007669"/>
    <property type="project" value="TreeGrafter"/>
</dbReference>
<dbReference type="PANTHER" id="PTHR37534:SF11">
    <property type="entry name" value="ZN(II)2CYS6 TRANSCRIPTION FACTOR (EUROFUNG)"/>
    <property type="match status" value="1"/>
</dbReference>
<dbReference type="Gene3D" id="4.10.240.10">
    <property type="entry name" value="Zn(2)-C6 fungal-type DNA-binding domain"/>
    <property type="match status" value="1"/>
</dbReference>
<dbReference type="InterPro" id="IPR036864">
    <property type="entry name" value="Zn2-C6_fun-type_DNA-bd_sf"/>
</dbReference>
<keyword evidence="3" id="KW-0238">DNA-binding</keyword>
<evidence type="ECO:0000256" key="4">
    <source>
        <dbReference type="ARBA" id="ARBA00023163"/>
    </source>
</evidence>
<protein>
    <recommendedName>
        <fullName evidence="6">Zn(2)-C6 fungal-type domain-containing protein</fullName>
    </recommendedName>
</protein>
<dbReference type="SMART" id="SM00066">
    <property type="entry name" value="GAL4"/>
    <property type="match status" value="1"/>
</dbReference>
<feature type="domain" description="Zn(2)-C6 fungal-type" evidence="6">
    <location>
        <begin position="38"/>
        <end position="66"/>
    </location>
</feature>
<dbReference type="GO" id="GO:0008270">
    <property type="term" value="F:zinc ion binding"/>
    <property type="evidence" value="ECO:0007669"/>
    <property type="project" value="InterPro"/>
</dbReference>
<keyword evidence="4" id="KW-0804">Transcription</keyword>
<proteinExistence type="predicted"/>
<comment type="subcellular location">
    <subcellularLocation>
        <location evidence="1">Nucleus</location>
    </subcellularLocation>
</comment>
<evidence type="ECO:0000313" key="8">
    <source>
        <dbReference type="Proteomes" id="UP001194746"/>
    </source>
</evidence>
<keyword evidence="5" id="KW-0539">Nucleus</keyword>
<evidence type="ECO:0000259" key="6">
    <source>
        <dbReference type="PROSITE" id="PS50048"/>
    </source>
</evidence>
<dbReference type="GO" id="GO:0005634">
    <property type="term" value="C:nucleus"/>
    <property type="evidence" value="ECO:0007669"/>
    <property type="project" value="UniProtKB-SubCell"/>
</dbReference>
<evidence type="ECO:0000256" key="1">
    <source>
        <dbReference type="ARBA" id="ARBA00004123"/>
    </source>
</evidence>
<organism evidence="7 8">
    <name type="scientific">Aspergillus nanangensis</name>
    <dbReference type="NCBI Taxonomy" id="2582783"/>
    <lineage>
        <taxon>Eukaryota</taxon>
        <taxon>Fungi</taxon>
        <taxon>Dikarya</taxon>
        <taxon>Ascomycota</taxon>
        <taxon>Pezizomycotina</taxon>
        <taxon>Eurotiomycetes</taxon>
        <taxon>Eurotiomycetidae</taxon>
        <taxon>Eurotiales</taxon>
        <taxon>Aspergillaceae</taxon>
        <taxon>Aspergillus</taxon>
        <taxon>Aspergillus subgen. Circumdati</taxon>
    </lineage>
</organism>
<dbReference type="SUPFAM" id="SSF57701">
    <property type="entry name" value="Zn2/Cys6 DNA-binding domain"/>
    <property type="match status" value="1"/>
</dbReference>
<reference evidence="7" key="1">
    <citation type="journal article" date="2019" name="Beilstein J. Org. Chem.">
        <title>Nanangenines: drimane sesquiterpenoids as the dominant metabolite cohort of a novel Australian fungus, Aspergillus nanangensis.</title>
        <authorList>
            <person name="Lacey H.J."/>
            <person name="Gilchrist C.L.M."/>
            <person name="Crombie A."/>
            <person name="Kalaitzis J.A."/>
            <person name="Vuong D."/>
            <person name="Rutledge P.J."/>
            <person name="Turner P."/>
            <person name="Pitt J.I."/>
            <person name="Lacey E."/>
            <person name="Chooi Y.H."/>
            <person name="Piggott A.M."/>
        </authorList>
    </citation>
    <scope>NUCLEOTIDE SEQUENCE</scope>
    <source>
        <strain evidence="7">MST-FP2251</strain>
    </source>
</reference>
<dbReference type="Proteomes" id="UP001194746">
    <property type="component" value="Unassembled WGS sequence"/>
</dbReference>
<dbReference type="PANTHER" id="PTHR37534">
    <property type="entry name" value="TRANSCRIPTIONAL ACTIVATOR PROTEIN UGA3"/>
    <property type="match status" value="1"/>
</dbReference>
<dbReference type="InterPro" id="IPR021858">
    <property type="entry name" value="Fun_TF"/>
</dbReference>
<keyword evidence="2" id="KW-0805">Transcription regulation</keyword>
<dbReference type="PROSITE" id="PS00463">
    <property type="entry name" value="ZN2_CY6_FUNGAL_1"/>
    <property type="match status" value="1"/>
</dbReference>
<name>A0AAD4CR91_ASPNN</name>
<evidence type="ECO:0000256" key="2">
    <source>
        <dbReference type="ARBA" id="ARBA00023015"/>
    </source>
</evidence>